<evidence type="ECO:0000256" key="2">
    <source>
        <dbReference type="ARBA" id="ARBA00007599"/>
    </source>
</evidence>
<dbReference type="InterPro" id="IPR027417">
    <property type="entry name" value="P-loop_NTPase"/>
</dbReference>
<dbReference type="EMBL" id="CAFBLQ010000113">
    <property type="protein sequence ID" value="CAB4876968.1"/>
    <property type="molecule type" value="Genomic_DNA"/>
</dbReference>
<dbReference type="Pfam" id="PF02367">
    <property type="entry name" value="TsaE"/>
    <property type="match status" value="1"/>
</dbReference>
<protein>
    <recommendedName>
        <fullName evidence="3">tRNA threonylcarbamoyladenosine biosynthesis protein TsaE</fullName>
    </recommendedName>
    <alternativeName>
        <fullName evidence="10">t(6)A37 threonylcarbamoyladenosine biosynthesis protein TsaE</fullName>
    </alternativeName>
</protein>
<evidence type="ECO:0000256" key="7">
    <source>
        <dbReference type="ARBA" id="ARBA00022741"/>
    </source>
</evidence>
<evidence type="ECO:0000256" key="9">
    <source>
        <dbReference type="ARBA" id="ARBA00022842"/>
    </source>
</evidence>
<evidence type="ECO:0000256" key="3">
    <source>
        <dbReference type="ARBA" id="ARBA00019010"/>
    </source>
</evidence>
<dbReference type="GO" id="GO:0046872">
    <property type="term" value="F:metal ion binding"/>
    <property type="evidence" value="ECO:0007669"/>
    <property type="project" value="UniProtKB-KW"/>
</dbReference>
<keyword evidence="4" id="KW-0963">Cytoplasm</keyword>
<evidence type="ECO:0000256" key="8">
    <source>
        <dbReference type="ARBA" id="ARBA00022840"/>
    </source>
</evidence>
<evidence type="ECO:0000256" key="10">
    <source>
        <dbReference type="ARBA" id="ARBA00032441"/>
    </source>
</evidence>
<keyword evidence="6" id="KW-0479">Metal-binding</keyword>
<name>A0A6J7E4K1_9ZZZZ</name>
<dbReference type="InterPro" id="IPR003442">
    <property type="entry name" value="T6A_TsaE"/>
</dbReference>
<accession>A0A6J7E4K1</accession>
<sequence length="145" mass="15655">MPGAEPVVTQAPEETERLAAELAEGLAPGDVVLLSGELGSGKTTFVRGACRALGVAGRVTSPTFTLARRYEDGRAPVSHLDLHRLSGPSDDGGLLEEDLGQDRIVFVEWPEQGLGWIDPERVAARVRFEHLADGRRAVTFERRAP</sequence>
<dbReference type="GO" id="GO:0005524">
    <property type="term" value="F:ATP binding"/>
    <property type="evidence" value="ECO:0007669"/>
    <property type="project" value="UniProtKB-KW"/>
</dbReference>
<organism evidence="11">
    <name type="scientific">freshwater metagenome</name>
    <dbReference type="NCBI Taxonomy" id="449393"/>
    <lineage>
        <taxon>unclassified sequences</taxon>
        <taxon>metagenomes</taxon>
        <taxon>ecological metagenomes</taxon>
    </lineage>
</organism>
<gene>
    <name evidence="11" type="ORF">UFOPK3423_01053</name>
</gene>
<dbReference type="PANTHER" id="PTHR33540">
    <property type="entry name" value="TRNA THREONYLCARBAMOYLADENOSINE BIOSYNTHESIS PROTEIN TSAE"/>
    <property type="match status" value="1"/>
</dbReference>
<dbReference type="GO" id="GO:0005737">
    <property type="term" value="C:cytoplasm"/>
    <property type="evidence" value="ECO:0007669"/>
    <property type="project" value="UniProtKB-SubCell"/>
</dbReference>
<comment type="subcellular location">
    <subcellularLocation>
        <location evidence="1">Cytoplasm</location>
    </subcellularLocation>
</comment>
<evidence type="ECO:0000313" key="11">
    <source>
        <dbReference type="EMBL" id="CAB4876968.1"/>
    </source>
</evidence>
<evidence type="ECO:0000256" key="5">
    <source>
        <dbReference type="ARBA" id="ARBA00022694"/>
    </source>
</evidence>
<dbReference type="AlphaFoldDB" id="A0A6J7E4K1"/>
<dbReference type="GO" id="GO:0002949">
    <property type="term" value="P:tRNA threonylcarbamoyladenosine modification"/>
    <property type="evidence" value="ECO:0007669"/>
    <property type="project" value="InterPro"/>
</dbReference>
<dbReference type="NCBIfam" id="TIGR00150">
    <property type="entry name" value="T6A_YjeE"/>
    <property type="match status" value="1"/>
</dbReference>
<reference evidence="11" key="1">
    <citation type="submission" date="2020-05" db="EMBL/GenBank/DDBJ databases">
        <authorList>
            <person name="Chiriac C."/>
            <person name="Salcher M."/>
            <person name="Ghai R."/>
            <person name="Kavagutti S V."/>
        </authorList>
    </citation>
    <scope>NUCLEOTIDE SEQUENCE</scope>
</reference>
<dbReference type="SUPFAM" id="SSF52540">
    <property type="entry name" value="P-loop containing nucleoside triphosphate hydrolases"/>
    <property type="match status" value="1"/>
</dbReference>
<comment type="similarity">
    <text evidence="2">Belongs to the TsaE family.</text>
</comment>
<evidence type="ECO:0000256" key="4">
    <source>
        <dbReference type="ARBA" id="ARBA00022490"/>
    </source>
</evidence>
<keyword evidence="9" id="KW-0460">Magnesium</keyword>
<dbReference type="PANTHER" id="PTHR33540:SF2">
    <property type="entry name" value="TRNA THREONYLCARBAMOYLADENOSINE BIOSYNTHESIS PROTEIN TSAE"/>
    <property type="match status" value="1"/>
</dbReference>
<keyword evidence="7" id="KW-0547">Nucleotide-binding</keyword>
<keyword evidence="8" id="KW-0067">ATP-binding</keyword>
<proteinExistence type="inferred from homology"/>
<dbReference type="Gene3D" id="3.40.50.300">
    <property type="entry name" value="P-loop containing nucleotide triphosphate hydrolases"/>
    <property type="match status" value="1"/>
</dbReference>
<keyword evidence="5" id="KW-0819">tRNA processing</keyword>
<evidence type="ECO:0000256" key="1">
    <source>
        <dbReference type="ARBA" id="ARBA00004496"/>
    </source>
</evidence>
<evidence type="ECO:0000256" key="6">
    <source>
        <dbReference type="ARBA" id="ARBA00022723"/>
    </source>
</evidence>